<dbReference type="InterPro" id="IPR013566">
    <property type="entry name" value="EF_hand_assoc_1"/>
</dbReference>
<dbReference type="EMBL" id="LHPF02000004">
    <property type="protein sequence ID" value="PSC74797.1"/>
    <property type="molecule type" value="Genomic_DNA"/>
</dbReference>
<dbReference type="GO" id="GO:0005525">
    <property type="term" value="F:GTP binding"/>
    <property type="evidence" value="ECO:0007669"/>
    <property type="project" value="UniProtKB-KW"/>
</dbReference>
<comment type="subcellular location">
    <subcellularLocation>
        <location evidence="1 14">Mitochondrion outer membrane</location>
        <topology evidence="1 14">Single-pass type IV membrane protein</topology>
    </subcellularLocation>
</comment>
<evidence type="ECO:0000256" key="8">
    <source>
        <dbReference type="ARBA" id="ARBA00022801"/>
    </source>
</evidence>
<name>A0A2P6VL56_9CHLO</name>
<dbReference type="GO" id="GO:0005741">
    <property type="term" value="C:mitochondrial outer membrane"/>
    <property type="evidence" value="ECO:0007669"/>
    <property type="project" value="UniProtKB-SubCell"/>
</dbReference>
<dbReference type="STRING" id="554055.A0A2P6VL56"/>
<dbReference type="InterPro" id="IPR020860">
    <property type="entry name" value="MIRO_dom"/>
</dbReference>
<evidence type="ECO:0000256" key="2">
    <source>
        <dbReference type="ARBA" id="ARBA00007981"/>
    </source>
</evidence>
<evidence type="ECO:0000256" key="13">
    <source>
        <dbReference type="ARBA" id="ARBA00023136"/>
    </source>
</evidence>
<dbReference type="EC" id="3.6.5.-" evidence="14"/>
<dbReference type="InterPro" id="IPR018247">
    <property type="entry name" value="EF_Hand_1_Ca_BS"/>
</dbReference>
<keyword evidence="7 14" id="KW-1000">Mitochondrion outer membrane</keyword>
<dbReference type="SUPFAM" id="SSF52540">
    <property type="entry name" value="P-loop containing nucleoside triphosphate hydrolases"/>
    <property type="match status" value="1"/>
</dbReference>
<keyword evidence="9 14" id="KW-0106">Calcium</keyword>
<evidence type="ECO:0000256" key="7">
    <source>
        <dbReference type="ARBA" id="ARBA00022787"/>
    </source>
</evidence>
<dbReference type="InterPro" id="IPR013567">
    <property type="entry name" value="EF_hand_assoc_2"/>
</dbReference>
<evidence type="ECO:0000256" key="6">
    <source>
        <dbReference type="ARBA" id="ARBA00022741"/>
    </source>
</evidence>
<keyword evidence="12 14" id="KW-0342">GTP-binding</keyword>
<reference evidence="19 20" key="1">
    <citation type="journal article" date="2018" name="Plant J.">
        <title>Genome sequences of Chlorella sorokiniana UTEX 1602 and Micractinium conductrix SAG 241.80: implications to maltose excretion by a green alga.</title>
        <authorList>
            <person name="Arriola M.B."/>
            <person name="Velmurugan N."/>
            <person name="Zhang Y."/>
            <person name="Plunkett M.H."/>
            <person name="Hondzo H."/>
            <person name="Barney B.M."/>
        </authorList>
    </citation>
    <scope>NUCLEOTIDE SEQUENCE [LARGE SCALE GENOMIC DNA]</scope>
    <source>
        <strain evidence="19 20">SAG 241.80</strain>
    </source>
</reference>
<keyword evidence="3 16" id="KW-0812">Transmembrane</keyword>
<dbReference type="PROSITE" id="PS50222">
    <property type="entry name" value="EF_HAND_2"/>
    <property type="match status" value="1"/>
</dbReference>
<dbReference type="PANTHER" id="PTHR46819:SF1">
    <property type="entry name" value="EF-HAND CALCIUM-BINDING DOMAIN-CONTAINING PROTEIN 7"/>
    <property type="match status" value="1"/>
</dbReference>
<evidence type="ECO:0000256" key="9">
    <source>
        <dbReference type="ARBA" id="ARBA00022837"/>
    </source>
</evidence>
<accession>A0A2P6VL56</accession>
<feature type="transmembrane region" description="Helical" evidence="16">
    <location>
        <begin position="613"/>
        <end position="631"/>
    </location>
</feature>
<keyword evidence="8 14" id="KW-0378">Hydrolase</keyword>
<dbReference type="FunFam" id="1.10.238.10:FF:000011">
    <property type="entry name" value="Mitochondrial Rho GTPase"/>
    <property type="match status" value="1"/>
</dbReference>
<evidence type="ECO:0000256" key="1">
    <source>
        <dbReference type="ARBA" id="ARBA00004200"/>
    </source>
</evidence>
<dbReference type="InterPro" id="IPR027417">
    <property type="entry name" value="P-loop_NTPase"/>
</dbReference>
<dbReference type="InterPro" id="IPR011992">
    <property type="entry name" value="EF-hand-dom_pair"/>
</dbReference>
<comment type="similarity">
    <text evidence="2 14">Belongs to the mitochondrial Rho GTPase family.</text>
</comment>
<evidence type="ECO:0000256" key="5">
    <source>
        <dbReference type="ARBA" id="ARBA00022737"/>
    </source>
</evidence>
<evidence type="ECO:0000256" key="16">
    <source>
        <dbReference type="SAM" id="Phobius"/>
    </source>
</evidence>
<evidence type="ECO:0000259" key="18">
    <source>
        <dbReference type="PROSITE" id="PS51423"/>
    </source>
</evidence>
<dbReference type="SUPFAM" id="SSF47473">
    <property type="entry name" value="EF-hand"/>
    <property type="match status" value="1"/>
</dbReference>
<dbReference type="SMART" id="SM00174">
    <property type="entry name" value="RHO"/>
    <property type="match status" value="1"/>
</dbReference>
<evidence type="ECO:0000259" key="17">
    <source>
        <dbReference type="PROSITE" id="PS50222"/>
    </source>
</evidence>
<dbReference type="PANTHER" id="PTHR46819">
    <property type="entry name" value="EF-HAND CALCIUM-BINDING DOMAIN-CONTAINING PROTEIN 7"/>
    <property type="match status" value="1"/>
</dbReference>
<comment type="caution">
    <text evidence="19">The sequence shown here is derived from an EMBL/GenBank/DDBJ whole genome shotgun (WGS) entry which is preliminary data.</text>
</comment>
<dbReference type="Pfam" id="PF08355">
    <property type="entry name" value="EF_assoc_1"/>
    <property type="match status" value="1"/>
</dbReference>
<organism evidence="19 20">
    <name type="scientific">Micractinium conductrix</name>
    <dbReference type="NCBI Taxonomy" id="554055"/>
    <lineage>
        <taxon>Eukaryota</taxon>
        <taxon>Viridiplantae</taxon>
        <taxon>Chlorophyta</taxon>
        <taxon>core chlorophytes</taxon>
        <taxon>Trebouxiophyceae</taxon>
        <taxon>Chlorellales</taxon>
        <taxon>Chlorellaceae</taxon>
        <taxon>Chlorella clade</taxon>
        <taxon>Micractinium</taxon>
    </lineage>
</organism>
<evidence type="ECO:0000256" key="3">
    <source>
        <dbReference type="ARBA" id="ARBA00022692"/>
    </source>
</evidence>
<evidence type="ECO:0000313" key="19">
    <source>
        <dbReference type="EMBL" id="PSC74797.1"/>
    </source>
</evidence>
<dbReference type="InterPro" id="IPR002048">
    <property type="entry name" value="EF_hand_dom"/>
</dbReference>
<protein>
    <recommendedName>
        <fullName evidence="14">Mitochondrial Rho GTPase</fullName>
        <ecNumber evidence="14">3.6.5.-</ecNumber>
    </recommendedName>
</protein>
<keyword evidence="4" id="KW-0479">Metal-binding</keyword>
<gene>
    <name evidence="19" type="ORF">C2E20_2274</name>
</gene>
<dbReference type="InterPro" id="IPR052266">
    <property type="entry name" value="Miro-EF-hand_domain"/>
</dbReference>
<proteinExistence type="inferred from homology"/>
<dbReference type="Pfam" id="PF00071">
    <property type="entry name" value="Ras"/>
    <property type="match status" value="1"/>
</dbReference>
<dbReference type="PROSITE" id="PS51423">
    <property type="entry name" value="MIRO"/>
    <property type="match status" value="1"/>
</dbReference>
<dbReference type="PIRSF" id="PIRSF037488">
    <property type="entry name" value="Mt_Rho_GTPase"/>
    <property type="match status" value="1"/>
</dbReference>
<dbReference type="InterPro" id="IPR001806">
    <property type="entry name" value="Small_GTPase"/>
</dbReference>
<evidence type="ECO:0000256" key="14">
    <source>
        <dbReference type="PIRNR" id="PIRNR037488"/>
    </source>
</evidence>
<dbReference type="Gene3D" id="3.40.50.300">
    <property type="entry name" value="P-loop containing nucleotide triphosphate hydrolases"/>
    <property type="match status" value="1"/>
</dbReference>
<evidence type="ECO:0000313" key="20">
    <source>
        <dbReference type="Proteomes" id="UP000239649"/>
    </source>
</evidence>
<feature type="domain" description="Miro" evidence="18">
    <location>
        <begin position="7"/>
        <end position="172"/>
    </location>
</feature>
<keyword evidence="11 14" id="KW-0496">Mitochondrion</keyword>
<feature type="domain" description="EF-hand" evidence="17">
    <location>
        <begin position="309"/>
        <end position="344"/>
    </location>
</feature>
<evidence type="ECO:0000256" key="12">
    <source>
        <dbReference type="ARBA" id="ARBA00023134"/>
    </source>
</evidence>
<keyword evidence="6 14" id="KW-0547">Nucleotide-binding</keyword>
<dbReference type="GO" id="GO:0003924">
    <property type="term" value="F:GTPase activity"/>
    <property type="evidence" value="ECO:0007669"/>
    <property type="project" value="InterPro"/>
</dbReference>
<evidence type="ECO:0000256" key="15">
    <source>
        <dbReference type="SAM" id="MobiDB-lite"/>
    </source>
</evidence>
<sequence>MSAGGGPTTVHIAVVGDEGVGKTSLITAAATETFPDHPPPVLPPARLPADTTPEGVPVVITDTSSRPEDKQALELACQEASVIVLCFSLDRPGTLRRISAYWLPELKRLGVHVPVMLVGCKSDARPADRTLHEAVLPIVKAYPQLETCMECSAKKLQFVGEVFYYALKSVVHPMAPLYEPESQTLRPLCARALKRIFLLCDKDKDGVLNDAELNAFQVLCFNAPLQAEELVGVKQVVAERIEQGIVNNGLSLPGFLFLHALFIERGRLETTWAVLRRFGYDNSLHLSEEVLSRVTFDHSPDQVVELTAAGRQFFTAAFERFDQDDDGVLSVREREEMFSTAPADPWQSPEFEGLLVETSRKGLLSLNGFLATWAVTTAADPRRTLAYAYYLGFPDDAPADKLFQVSRPRRAERRADAPRRGVLQCYLFAADGVDTAPVLEGLIAQARPAHGTPAVPIRAAAAAVGGSSGEGGVPVTLVVRAIPDEQAQVLLESASGLEELQRCDMAAFLFDAQQPASFQAALQRMLAVASASGDVLPCLFLQAHEADASPLLAEAIGEACSQLAVKLPASFSTRPPAALYQALVTTVQQPDLAIPETPSLQAARQYRRMLRRGLLYTAAGTGAVLLGYLAIRVYKDHRADSSSSSGGDGGGGSSSTRQG</sequence>
<dbReference type="InterPro" id="IPR021181">
    <property type="entry name" value="Miro"/>
</dbReference>
<dbReference type="PRINTS" id="PR00449">
    <property type="entry name" value="RASTRNSFRMNG"/>
</dbReference>
<dbReference type="Gene3D" id="1.10.238.10">
    <property type="entry name" value="EF-hand"/>
    <property type="match status" value="2"/>
</dbReference>
<dbReference type="Proteomes" id="UP000239649">
    <property type="component" value="Unassembled WGS sequence"/>
</dbReference>
<evidence type="ECO:0000256" key="10">
    <source>
        <dbReference type="ARBA" id="ARBA00022989"/>
    </source>
</evidence>
<dbReference type="OrthoDB" id="10020961at2759"/>
<keyword evidence="20" id="KW-1185">Reference proteome</keyword>
<dbReference type="SMART" id="SM00175">
    <property type="entry name" value="RAB"/>
    <property type="match status" value="1"/>
</dbReference>
<keyword evidence="10 16" id="KW-1133">Transmembrane helix</keyword>
<evidence type="ECO:0000256" key="4">
    <source>
        <dbReference type="ARBA" id="ARBA00022723"/>
    </source>
</evidence>
<dbReference type="GO" id="GO:0005509">
    <property type="term" value="F:calcium ion binding"/>
    <property type="evidence" value="ECO:0007669"/>
    <property type="project" value="InterPro"/>
</dbReference>
<dbReference type="PROSITE" id="PS00018">
    <property type="entry name" value="EF_HAND_1"/>
    <property type="match status" value="1"/>
</dbReference>
<feature type="region of interest" description="Disordered" evidence="15">
    <location>
        <begin position="639"/>
        <end position="659"/>
    </location>
</feature>
<keyword evidence="13 14" id="KW-0472">Membrane</keyword>
<dbReference type="AlphaFoldDB" id="A0A2P6VL56"/>
<keyword evidence="5" id="KW-0677">Repeat</keyword>
<evidence type="ECO:0000256" key="11">
    <source>
        <dbReference type="ARBA" id="ARBA00023128"/>
    </source>
</evidence>
<dbReference type="Pfam" id="PF08356">
    <property type="entry name" value="EF_assoc_2"/>
    <property type="match status" value="1"/>
</dbReference>
<dbReference type="GO" id="GO:0007005">
    <property type="term" value="P:mitochondrion organization"/>
    <property type="evidence" value="ECO:0007669"/>
    <property type="project" value="InterPro"/>
</dbReference>